<dbReference type="SUPFAM" id="SSF54593">
    <property type="entry name" value="Glyoxalase/Bleomycin resistance protein/Dihydroxybiphenyl dioxygenase"/>
    <property type="match status" value="2"/>
</dbReference>
<gene>
    <name evidence="2" type="ORF">M6D93_16020</name>
</gene>
<accession>A0ABY4QWS3</accession>
<evidence type="ECO:0000313" key="3">
    <source>
        <dbReference type="Proteomes" id="UP001056336"/>
    </source>
</evidence>
<feature type="domain" description="Glyoxalase-like" evidence="1">
    <location>
        <begin position="124"/>
        <end position="225"/>
    </location>
</feature>
<protein>
    <recommendedName>
        <fullName evidence="1">Glyoxalase-like domain-containing protein</fullName>
    </recommendedName>
</protein>
<sequence>MATPQGPLARYQALCIDTVDPIAASRFWAPALGLTATIATDGDVRLEGPTPTHLVWLNKVPEPKSVKNRLHVDVFTGSLTELEALGARQLQTFARWTIMADPEGQEFCAFVRPAPVTGPRLKDLAVDSNDPERIARWWQQVLGGTLDRDPEEPWWWLDGIEGAPFESIDFGEVPEHKSAKNRLHIDIELARPDDLLDLGATLIRRPDDDISWTVMADPDGNEFCAFEVPPPA</sequence>
<dbReference type="Proteomes" id="UP001056336">
    <property type="component" value="Chromosome"/>
</dbReference>
<dbReference type="Pfam" id="PF18029">
    <property type="entry name" value="Glyoxalase_6"/>
    <property type="match status" value="2"/>
</dbReference>
<dbReference type="InterPro" id="IPR029068">
    <property type="entry name" value="Glyas_Bleomycin-R_OHBP_Dase"/>
</dbReference>
<evidence type="ECO:0000313" key="2">
    <source>
        <dbReference type="EMBL" id="UQX87794.1"/>
    </source>
</evidence>
<keyword evidence="3" id="KW-1185">Reference proteome</keyword>
<dbReference type="PANTHER" id="PTHR35908">
    <property type="entry name" value="HYPOTHETICAL FUSION PROTEIN"/>
    <property type="match status" value="1"/>
</dbReference>
<reference evidence="2" key="2">
    <citation type="submission" date="2022-05" db="EMBL/GenBank/DDBJ databases">
        <authorList>
            <person name="Kim J.-S."/>
            <person name="Lee K."/>
            <person name="Suh M."/>
            <person name="Eom M."/>
            <person name="Kim J.-S."/>
            <person name="Kim D.-S."/>
            <person name="Ko S.-H."/>
            <person name="Shin Y."/>
            <person name="Lee J.-S."/>
        </authorList>
    </citation>
    <scope>NUCLEOTIDE SEQUENCE</scope>
    <source>
        <strain evidence="2">N237</strain>
    </source>
</reference>
<organism evidence="2 3">
    <name type="scientific">Jatrophihabitans telluris</name>
    <dbReference type="NCBI Taxonomy" id="2038343"/>
    <lineage>
        <taxon>Bacteria</taxon>
        <taxon>Bacillati</taxon>
        <taxon>Actinomycetota</taxon>
        <taxon>Actinomycetes</taxon>
        <taxon>Jatrophihabitantales</taxon>
        <taxon>Jatrophihabitantaceae</taxon>
        <taxon>Jatrophihabitans</taxon>
    </lineage>
</organism>
<reference evidence="2" key="1">
    <citation type="journal article" date="2018" name="Int. J. Syst. Evol. Microbiol.">
        <title>Jatrophihabitans telluris sp. nov., isolated from sediment soil of lava forest wetlands and the emended description of the genus Jatrophihabitans.</title>
        <authorList>
            <person name="Lee K.C."/>
            <person name="Suh M.K."/>
            <person name="Eom M.K."/>
            <person name="Kim K.K."/>
            <person name="Kim J.S."/>
            <person name="Kim D.S."/>
            <person name="Ko S.H."/>
            <person name="Shin Y.K."/>
            <person name="Lee J.S."/>
        </authorList>
    </citation>
    <scope>NUCLEOTIDE SEQUENCE</scope>
    <source>
        <strain evidence="2">N237</strain>
    </source>
</reference>
<evidence type="ECO:0000259" key="1">
    <source>
        <dbReference type="Pfam" id="PF18029"/>
    </source>
</evidence>
<name>A0ABY4QWS3_9ACTN</name>
<feature type="domain" description="Glyoxalase-like" evidence="1">
    <location>
        <begin position="14"/>
        <end position="109"/>
    </location>
</feature>
<dbReference type="EMBL" id="CP097332">
    <property type="protein sequence ID" value="UQX87794.1"/>
    <property type="molecule type" value="Genomic_DNA"/>
</dbReference>
<dbReference type="Gene3D" id="3.10.180.10">
    <property type="entry name" value="2,3-Dihydroxybiphenyl 1,2-Dioxygenase, domain 1"/>
    <property type="match status" value="2"/>
</dbReference>
<dbReference type="RefSeq" id="WP_249770669.1">
    <property type="nucleotide sequence ID" value="NZ_CP097332.1"/>
</dbReference>
<dbReference type="CDD" id="cd06587">
    <property type="entry name" value="VOC"/>
    <property type="match status" value="1"/>
</dbReference>
<dbReference type="PANTHER" id="PTHR35908:SF1">
    <property type="entry name" value="CONSERVED PROTEIN"/>
    <property type="match status" value="1"/>
</dbReference>
<dbReference type="InterPro" id="IPR041581">
    <property type="entry name" value="Glyoxalase_6"/>
</dbReference>
<proteinExistence type="predicted"/>